<keyword evidence="1 2" id="KW-0472">Membrane</keyword>
<dbReference type="EMBL" id="MNTG01000025">
    <property type="protein sequence ID" value="OLA38076.1"/>
    <property type="molecule type" value="Genomic_DNA"/>
</dbReference>
<evidence type="ECO:0000256" key="2">
    <source>
        <dbReference type="SAM" id="Phobius"/>
    </source>
</evidence>
<dbReference type="InterPro" id="IPR036737">
    <property type="entry name" value="OmpA-like_sf"/>
</dbReference>
<dbReference type="RefSeq" id="WP_303679629.1">
    <property type="nucleotide sequence ID" value="NZ_MNTG01000025.1"/>
</dbReference>
<dbReference type="InterPro" id="IPR006665">
    <property type="entry name" value="OmpA-like"/>
</dbReference>
<gene>
    <name evidence="4" type="ORF">BHW43_04295</name>
</gene>
<evidence type="ECO:0000259" key="3">
    <source>
        <dbReference type="PROSITE" id="PS51123"/>
    </source>
</evidence>
<feature type="domain" description="OmpA-like" evidence="3">
    <location>
        <begin position="79"/>
        <end position="228"/>
    </location>
</feature>
<evidence type="ECO:0000256" key="1">
    <source>
        <dbReference type="PROSITE-ProRule" id="PRU00473"/>
    </source>
</evidence>
<dbReference type="InterPro" id="IPR050330">
    <property type="entry name" value="Bact_OuterMem_StrucFunc"/>
</dbReference>
<dbReference type="Pfam" id="PF00691">
    <property type="entry name" value="OmpA"/>
    <property type="match status" value="1"/>
</dbReference>
<protein>
    <recommendedName>
        <fullName evidence="3">OmpA-like domain-containing protein</fullName>
    </recommendedName>
</protein>
<dbReference type="Gene3D" id="3.30.1330.60">
    <property type="entry name" value="OmpA-like domain"/>
    <property type="match status" value="1"/>
</dbReference>
<dbReference type="PROSITE" id="PS51123">
    <property type="entry name" value="OMPA_2"/>
    <property type="match status" value="1"/>
</dbReference>
<proteinExistence type="predicted"/>
<comment type="caution">
    <text evidence="4">The sequence shown here is derived from an EMBL/GenBank/DDBJ whole genome shotgun (WGS) entry which is preliminary data.</text>
</comment>
<sequence length="249" mass="28110">MRRYNHGIPEQDSGTFNLSISDLMAGLLAIFILALAYFILNFSQNTAKLTQNNIVREELVTSLRDDIVQMGIKVDVDEKRGILRIPEKALFFRVGHAEVDDPATVRKIGAVLLKTLKSEKYKGKIETVFIEGHTDSDPTGAGSIYASNWELSTQRAINTWNVMKSGDNKELAELKNDVVLVNKEGQKEYMHEYVFSCSGYGETRPIAPNDAMHKSQNRRIDIRFTMVPPVEEDSDIVKSVREGMLKNEK</sequence>
<dbReference type="SUPFAM" id="SSF103088">
    <property type="entry name" value="OmpA-like"/>
    <property type="match status" value="1"/>
</dbReference>
<dbReference type="PANTHER" id="PTHR30329:SF20">
    <property type="entry name" value="EXPORTED PROTEIN"/>
    <property type="match status" value="1"/>
</dbReference>
<feature type="transmembrane region" description="Helical" evidence="2">
    <location>
        <begin position="20"/>
        <end position="40"/>
    </location>
</feature>
<reference evidence="4 5" key="1">
    <citation type="journal article" date="2016" name="Nat. Biotechnol.">
        <title>Measurement of bacterial replication rates in microbial communities.</title>
        <authorList>
            <person name="Brown C.T."/>
            <person name="Olm M.R."/>
            <person name="Thomas B.C."/>
            <person name="Banfield J.F."/>
        </authorList>
    </citation>
    <scope>NUCLEOTIDE SEQUENCE [LARGE SCALE GENOMIC DNA]</scope>
    <source>
        <strain evidence="4">46_33</strain>
    </source>
</reference>
<organism evidence="4 5">
    <name type="scientific">Phascolarctobacterium succinatutens</name>
    <dbReference type="NCBI Taxonomy" id="626940"/>
    <lineage>
        <taxon>Bacteria</taxon>
        <taxon>Bacillati</taxon>
        <taxon>Bacillota</taxon>
        <taxon>Negativicutes</taxon>
        <taxon>Acidaminococcales</taxon>
        <taxon>Acidaminococcaceae</taxon>
        <taxon>Phascolarctobacterium</taxon>
    </lineage>
</organism>
<dbReference type="Proteomes" id="UP000186777">
    <property type="component" value="Unassembled WGS sequence"/>
</dbReference>
<evidence type="ECO:0000313" key="4">
    <source>
        <dbReference type="EMBL" id="OLA38076.1"/>
    </source>
</evidence>
<keyword evidence="2" id="KW-0812">Transmembrane</keyword>
<accession>A0A1Q6R6W8</accession>
<dbReference type="STRING" id="626940.BHW43_04295"/>
<dbReference type="PANTHER" id="PTHR30329">
    <property type="entry name" value="STATOR ELEMENT OF FLAGELLAR MOTOR COMPLEX"/>
    <property type="match status" value="1"/>
</dbReference>
<name>A0A1Q6R6W8_9FIRM</name>
<dbReference type="AlphaFoldDB" id="A0A1Q6R6W8"/>
<evidence type="ECO:0000313" key="5">
    <source>
        <dbReference type="Proteomes" id="UP000186777"/>
    </source>
</evidence>
<dbReference type="GO" id="GO:0016020">
    <property type="term" value="C:membrane"/>
    <property type="evidence" value="ECO:0007669"/>
    <property type="project" value="UniProtKB-UniRule"/>
</dbReference>
<keyword evidence="2" id="KW-1133">Transmembrane helix</keyword>
<dbReference type="CDD" id="cd07185">
    <property type="entry name" value="OmpA_C-like"/>
    <property type="match status" value="1"/>
</dbReference>